<proteinExistence type="inferred from homology"/>
<dbReference type="Proteomes" id="UP000242474">
    <property type="component" value="Unassembled WGS sequence"/>
</dbReference>
<keyword evidence="4" id="KW-0676">Redox-active center</keyword>
<dbReference type="SUPFAM" id="SSF52833">
    <property type="entry name" value="Thioredoxin-like"/>
    <property type="match status" value="1"/>
</dbReference>
<evidence type="ECO:0000256" key="4">
    <source>
        <dbReference type="PIRSR" id="PIRSR000077-4"/>
    </source>
</evidence>
<gene>
    <name evidence="6" type="ORF">COEREDRAFT_45741</name>
</gene>
<reference evidence="6 7" key="1">
    <citation type="journal article" date="2015" name="Genome Biol. Evol.">
        <title>Phylogenomic analyses indicate that early fungi evolved digesting cell walls of algal ancestors of land plants.</title>
        <authorList>
            <person name="Chang Y."/>
            <person name="Wang S."/>
            <person name="Sekimoto S."/>
            <person name="Aerts A.L."/>
            <person name="Choi C."/>
            <person name="Clum A."/>
            <person name="LaButti K.M."/>
            <person name="Lindquist E.A."/>
            <person name="Yee Ngan C."/>
            <person name="Ohm R.A."/>
            <person name="Salamov A.A."/>
            <person name="Grigoriev I.V."/>
            <person name="Spatafora J.W."/>
            <person name="Berbee M.L."/>
        </authorList>
    </citation>
    <scope>NUCLEOTIDE SEQUENCE [LARGE SCALE GENOMIC DNA]</scope>
    <source>
        <strain evidence="6 7">NRRL 1564</strain>
    </source>
</reference>
<feature type="site" description="Contributes to redox potential value" evidence="3">
    <location>
        <position position="35"/>
    </location>
</feature>
<dbReference type="Pfam" id="PF00085">
    <property type="entry name" value="Thioredoxin"/>
    <property type="match status" value="1"/>
</dbReference>
<evidence type="ECO:0000256" key="1">
    <source>
        <dbReference type="ARBA" id="ARBA00023157"/>
    </source>
</evidence>
<organism evidence="6 7">
    <name type="scientific">Coemansia reversa (strain ATCC 12441 / NRRL 1564)</name>
    <dbReference type="NCBI Taxonomy" id="763665"/>
    <lineage>
        <taxon>Eukaryota</taxon>
        <taxon>Fungi</taxon>
        <taxon>Fungi incertae sedis</taxon>
        <taxon>Zoopagomycota</taxon>
        <taxon>Kickxellomycotina</taxon>
        <taxon>Kickxellomycetes</taxon>
        <taxon>Kickxellales</taxon>
        <taxon>Kickxellaceae</taxon>
        <taxon>Coemansia</taxon>
    </lineage>
</organism>
<feature type="site" description="Contributes to redox potential value" evidence="3">
    <location>
        <position position="34"/>
    </location>
</feature>
<dbReference type="FunFam" id="3.40.30.10:FF:000245">
    <property type="entry name" value="Thioredoxin"/>
    <property type="match status" value="1"/>
</dbReference>
<keyword evidence="7" id="KW-1185">Reference proteome</keyword>
<dbReference type="PANTHER" id="PTHR46115">
    <property type="entry name" value="THIOREDOXIN-LIKE PROTEIN 1"/>
    <property type="match status" value="1"/>
</dbReference>
<dbReference type="InterPro" id="IPR013766">
    <property type="entry name" value="Thioredoxin_domain"/>
</dbReference>
<accession>A0A2G5B7L1</accession>
<dbReference type="PRINTS" id="PR00421">
    <property type="entry name" value="THIOREDOXIN"/>
</dbReference>
<sequence length="107" mass="11860">MQSAVAAVPNKNEYHKLIERGGKVVIDFNASWCSACKTMRPVLDKLSKEHDDVVFLSVDIDQATDIAADEDIRSMPTFKFIKNGKVVDEVVGANKHNLESTMDSFTS</sequence>
<dbReference type="OrthoDB" id="19690at2759"/>
<feature type="site" description="Deprotonates C-terminal active site Cys" evidence="3">
    <location>
        <position position="27"/>
    </location>
</feature>
<feature type="domain" description="Thioredoxin" evidence="5">
    <location>
        <begin position="1"/>
        <end position="107"/>
    </location>
</feature>
<dbReference type="CDD" id="cd02947">
    <property type="entry name" value="TRX_family"/>
    <property type="match status" value="1"/>
</dbReference>
<protein>
    <recommendedName>
        <fullName evidence="2">Thioredoxin</fullName>
    </recommendedName>
</protein>
<dbReference type="EMBL" id="KZ303511">
    <property type="protein sequence ID" value="PIA14972.1"/>
    <property type="molecule type" value="Genomic_DNA"/>
</dbReference>
<dbReference type="InterPro" id="IPR005746">
    <property type="entry name" value="Thioredoxin"/>
</dbReference>
<name>A0A2G5B7L1_COERN</name>
<evidence type="ECO:0000256" key="2">
    <source>
        <dbReference type="PIRNR" id="PIRNR000077"/>
    </source>
</evidence>
<dbReference type="GO" id="GO:0015035">
    <property type="term" value="F:protein-disulfide reductase activity"/>
    <property type="evidence" value="ECO:0007669"/>
    <property type="project" value="InterPro"/>
</dbReference>
<dbReference type="PROSITE" id="PS51352">
    <property type="entry name" value="THIOREDOXIN_2"/>
    <property type="match status" value="1"/>
</dbReference>
<feature type="active site" description="Nucleophile" evidence="3">
    <location>
        <position position="33"/>
    </location>
</feature>
<evidence type="ECO:0000256" key="3">
    <source>
        <dbReference type="PIRSR" id="PIRSR000077-1"/>
    </source>
</evidence>
<feature type="active site" description="Nucleophile" evidence="3">
    <location>
        <position position="36"/>
    </location>
</feature>
<comment type="similarity">
    <text evidence="2">Belongs to the thioredoxin family.</text>
</comment>
<evidence type="ECO:0000313" key="6">
    <source>
        <dbReference type="EMBL" id="PIA14972.1"/>
    </source>
</evidence>
<dbReference type="Gene3D" id="3.40.30.10">
    <property type="entry name" value="Glutaredoxin"/>
    <property type="match status" value="1"/>
</dbReference>
<evidence type="ECO:0000313" key="7">
    <source>
        <dbReference type="Proteomes" id="UP000242474"/>
    </source>
</evidence>
<dbReference type="AlphaFoldDB" id="A0A2G5B7L1"/>
<dbReference type="PIRSF" id="PIRSF000077">
    <property type="entry name" value="Thioredoxin"/>
    <property type="match status" value="1"/>
</dbReference>
<feature type="disulfide bond" description="Redox-active" evidence="4">
    <location>
        <begin position="33"/>
        <end position="36"/>
    </location>
</feature>
<dbReference type="STRING" id="763665.A0A2G5B7L1"/>
<dbReference type="InterPro" id="IPR036249">
    <property type="entry name" value="Thioredoxin-like_sf"/>
</dbReference>
<keyword evidence="1 4" id="KW-1015">Disulfide bond</keyword>
<evidence type="ECO:0000259" key="5">
    <source>
        <dbReference type="PROSITE" id="PS51352"/>
    </source>
</evidence>